<sequence length="149" mass="16732">MKENKPKEVDECRDRKKKKEEIQTFRNAATKVLDLKFEGSQIVSDLIISTVSLVSIRCLSLPSAASKCLAVFDTRQINSSISSKDKTPSQNHIRIPGKYKTFAEISPDEYYEEARTSPPAEQRGLTSSPTTQIATKNTSHSAKWRARTI</sequence>
<accession>A0AAV3ZB08</accession>
<evidence type="ECO:0000313" key="3">
    <source>
        <dbReference type="Proteomes" id="UP000735302"/>
    </source>
</evidence>
<protein>
    <submittedName>
        <fullName evidence="2">Uncharacterized protein</fullName>
    </submittedName>
</protein>
<feature type="region of interest" description="Disordered" evidence="1">
    <location>
        <begin position="110"/>
        <end position="149"/>
    </location>
</feature>
<evidence type="ECO:0000256" key="1">
    <source>
        <dbReference type="SAM" id="MobiDB-lite"/>
    </source>
</evidence>
<gene>
    <name evidence="2" type="ORF">PoB_001884500</name>
</gene>
<feature type="compositionally biased region" description="Polar residues" evidence="1">
    <location>
        <begin position="124"/>
        <end position="141"/>
    </location>
</feature>
<dbReference type="Proteomes" id="UP000735302">
    <property type="component" value="Unassembled WGS sequence"/>
</dbReference>
<dbReference type="AlphaFoldDB" id="A0AAV3ZB08"/>
<proteinExistence type="predicted"/>
<evidence type="ECO:0000313" key="2">
    <source>
        <dbReference type="EMBL" id="GFN92339.1"/>
    </source>
</evidence>
<reference evidence="2 3" key="1">
    <citation type="journal article" date="2021" name="Elife">
        <title>Chloroplast acquisition without the gene transfer in kleptoplastic sea slugs, Plakobranchus ocellatus.</title>
        <authorList>
            <person name="Maeda T."/>
            <person name="Takahashi S."/>
            <person name="Yoshida T."/>
            <person name="Shimamura S."/>
            <person name="Takaki Y."/>
            <person name="Nagai Y."/>
            <person name="Toyoda A."/>
            <person name="Suzuki Y."/>
            <person name="Arimoto A."/>
            <person name="Ishii H."/>
            <person name="Satoh N."/>
            <person name="Nishiyama T."/>
            <person name="Hasebe M."/>
            <person name="Maruyama T."/>
            <person name="Minagawa J."/>
            <person name="Obokata J."/>
            <person name="Shigenobu S."/>
        </authorList>
    </citation>
    <scope>NUCLEOTIDE SEQUENCE [LARGE SCALE GENOMIC DNA]</scope>
</reference>
<comment type="caution">
    <text evidence="2">The sequence shown here is derived from an EMBL/GenBank/DDBJ whole genome shotgun (WGS) entry which is preliminary data.</text>
</comment>
<keyword evidence="3" id="KW-1185">Reference proteome</keyword>
<name>A0AAV3ZB08_9GAST</name>
<dbReference type="EMBL" id="BLXT01002238">
    <property type="protein sequence ID" value="GFN92339.1"/>
    <property type="molecule type" value="Genomic_DNA"/>
</dbReference>
<organism evidence="2 3">
    <name type="scientific">Plakobranchus ocellatus</name>
    <dbReference type="NCBI Taxonomy" id="259542"/>
    <lineage>
        <taxon>Eukaryota</taxon>
        <taxon>Metazoa</taxon>
        <taxon>Spiralia</taxon>
        <taxon>Lophotrochozoa</taxon>
        <taxon>Mollusca</taxon>
        <taxon>Gastropoda</taxon>
        <taxon>Heterobranchia</taxon>
        <taxon>Euthyneura</taxon>
        <taxon>Panpulmonata</taxon>
        <taxon>Sacoglossa</taxon>
        <taxon>Placobranchoidea</taxon>
        <taxon>Plakobranchidae</taxon>
        <taxon>Plakobranchus</taxon>
    </lineage>
</organism>